<name>A0A425Y4U8_9BACT</name>
<dbReference type="PROSITE" id="PS50110">
    <property type="entry name" value="RESPONSE_REGULATORY"/>
    <property type="match status" value="1"/>
</dbReference>
<evidence type="ECO:0000256" key="3">
    <source>
        <dbReference type="ARBA" id="ARBA00012438"/>
    </source>
</evidence>
<evidence type="ECO:0000256" key="6">
    <source>
        <dbReference type="ARBA" id="ARBA00022679"/>
    </source>
</evidence>
<evidence type="ECO:0000259" key="17">
    <source>
        <dbReference type="PROSITE" id="PS50112"/>
    </source>
</evidence>
<dbReference type="InterPro" id="IPR035965">
    <property type="entry name" value="PAS-like_dom_sf"/>
</dbReference>
<dbReference type="Gene3D" id="3.30.450.20">
    <property type="entry name" value="PAS domain"/>
    <property type="match status" value="2"/>
</dbReference>
<accession>A0A425Y4U8</accession>
<feature type="domain" description="PAS" evidence="17">
    <location>
        <begin position="343"/>
        <end position="413"/>
    </location>
</feature>
<dbReference type="Pfam" id="PF02518">
    <property type="entry name" value="HATPase_c"/>
    <property type="match status" value="1"/>
</dbReference>
<evidence type="ECO:0000256" key="4">
    <source>
        <dbReference type="ARBA" id="ARBA00022475"/>
    </source>
</evidence>
<protein>
    <recommendedName>
        <fullName evidence="3">histidine kinase</fullName>
        <ecNumber evidence="3">2.7.13.3</ecNumber>
    </recommendedName>
</protein>
<dbReference type="Pfam" id="PF22309">
    <property type="entry name" value="HK-GC-Chemotax_sensor"/>
    <property type="match status" value="1"/>
</dbReference>
<dbReference type="PANTHER" id="PTHR45339:SF1">
    <property type="entry name" value="HYBRID SIGNAL TRANSDUCTION HISTIDINE KINASE J"/>
    <property type="match status" value="1"/>
</dbReference>
<keyword evidence="8" id="KW-0418">Kinase</keyword>
<dbReference type="InterPro" id="IPR005467">
    <property type="entry name" value="His_kinase_dom"/>
</dbReference>
<keyword evidence="14" id="KW-1133">Transmembrane helix</keyword>
<dbReference type="GO" id="GO:0005886">
    <property type="term" value="C:plasma membrane"/>
    <property type="evidence" value="ECO:0007669"/>
    <property type="project" value="UniProtKB-SubCell"/>
</dbReference>
<dbReference type="CDD" id="cd00130">
    <property type="entry name" value="PAS"/>
    <property type="match status" value="1"/>
</dbReference>
<evidence type="ECO:0000256" key="10">
    <source>
        <dbReference type="ARBA" id="ARBA00023012"/>
    </source>
</evidence>
<comment type="subcellular location">
    <subcellularLocation>
        <location evidence="2">Cell membrane</location>
    </subcellularLocation>
</comment>
<organism evidence="18 19">
    <name type="scientific">Ancylomarina euxinus</name>
    <dbReference type="NCBI Taxonomy" id="2283627"/>
    <lineage>
        <taxon>Bacteria</taxon>
        <taxon>Pseudomonadati</taxon>
        <taxon>Bacteroidota</taxon>
        <taxon>Bacteroidia</taxon>
        <taxon>Marinilabiliales</taxon>
        <taxon>Marinifilaceae</taxon>
        <taxon>Ancylomarina</taxon>
    </lineage>
</organism>
<dbReference type="GO" id="GO:0000155">
    <property type="term" value="F:phosphorelay sensor kinase activity"/>
    <property type="evidence" value="ECO:0007669"/>
    <property type="project" value="InterPro"/>
</dbReference>
<dbReference type="SMART" id="SM00388">
    <property type="entry name" value="HisKA"/>
    <property type="match status" value="1"/>
</dbReference>
<comment type="caution">
    <text evidence="18">The sequence shown here is derived from an EMBL/GenBank/DDBJ whole genome shotgun (WGS) entry which is preliminary data.</text>
</comment>
<dbReference type="InterPro" id="IPR036097">
    <property type="entry name" value="HisK_dim/P_sf"/>
</dbReference>
<dbReference type="NCBIfam" id="TIGR00229">
    <property type="entry name" value="sensory_box"/>
    <property type="match status" value="1"/>
</dbReference>
<dbReference type="Pfam" id="PF13426">
    <property type="entry name" value="PAS_9"/>
    <property type="match status" value="1"/>
</dbReference>
<dbReference type="Proteomes" id="UP000285794">
    <property type="component" value="Unassembled WGS sequence"/>
</dbReference>
<keyword evidence="13" id="KW-0175">Coiled coil</keyword>
<dbReference type="SMART" id="SM00448">
    <property type="entry name" value="REC"/>
    <property type="match status" value="1"/>
</dbReference>
<dbReference type="Pfam" id="PF00512">
    <property type="entry name" value="HisKA"/>
    <property type="match status" value="1"/>
</dbReference>
<dbReference type="CDD" id="cd00082">
    <property type="entry name" value="HisKA"/>
    <property type="match status" value="1"/>
</dbReference>
<keyword evidence="7" id="KW-0547">Nucleotide-binding</keyword>
<keyword evidence="9" id="KW-0067">ATP-binding</keyword>
<proteinExistence type="predicted"/>
<dbReference type="AlphaFoldDB" id="A0A425Y4U8"/>
<sequence length="876" mass="99788">MNTRKFKTNKLISLNRYFFIPIALILFFLTFYMIYEDIKNNTINDFNNEQLILAETASQGITFFIDDCQSELVFLAKFKQIIDFSDESKALMTNYYETHKSIVTAITRIDTAGVILYTYPYNQSAIGQDISYQNHVQQVLVNQKPVLSDVFMSAQGFLAIALHVPVFKNETFVGSLAVLIPIDGLGKLYLGKIKNRKNGHAWLLSENGIEIYCPISGHTGESILETSEQDGSTIEMLEQIKNNNTGTGKITHQDVFDKDNTKDLDLYYAFYRIPLGNTYWTILISYQEKDIYIALSRLRNRLIFVFSLLFIALSFYFYSLTKVRNLLREEAKRKEVEKTLLKSEEKFRKIFDDHAAVKLLIDPNTGNIIDANKSAAKYYGWSCEELTKMNVGLLNGLSSQEIMKNIESVLSENKNQFEFKHQLKDGTIRDVKVLSSKIKIDNNNVLHSIIQDITKRKNAEALLKEKTDKIKSQNKEYQQINEEYLQINEELNQTNQELTIAKEKAEESDHLKTAFLHNISHEIRTPMNAIVGFSGLLNDPDLLSEDRQYFTDLIIQSSDQLLSIITDIVSIASIEAGQEEVQGNEININLICKLINEQFFPRDTNPNVTFRLQTPLSDDDAIIITDSTKLTQILSNLVGNALKFTQEGFVNFGYTVKDNWLEFFVEDSGIGISSDMHAEIFKRFRQVESTSARTYGGSGLGLSISKAYVEMLGGHIWLSSEVGKGSVFYFTLPYKTVNSKSIPELPLNELNVEFIKPKTVLIAEDEDFNFILLEKFFSDIKMNIIRAINGLEAVAICKSNPQVDLILMDIKMPEMDGYEAAKRIKEFRPNLSIIAQTAYSNEADKNKAIACGCSDFISKPFKRELLLSKINEQLLK</sequence>
<keyword evidence="10" id="KW-0902">Two-component regulatory system</keyword>
<reference evidence="18 19" key="1">
    <citation type="submission" date="2018-07" db="EMBL/GenBank/DDBJ databases">
        <title>Draft genome sequence of Ancylomarina sp. M1P.</title>
        <authorList>
            <person name="Yadav S."/>
            <person name="Villanueva L."/>
            <person name="Damste J.S.S."/>
        </authorList>
    </citation>
    <scope>NUCLEOTIDE SEQUENCE [LARGE SCALE GENOMIC DNA]</scope>
    <source>
        <strain evidence="18 19">M1P</strain>
    </source>
</reference>
<dbReference type="InterPro" id="IPR003661">
    <property type="entry name" value="HisK_dim/P_dom"/>
</dbReference>
<evidence type="ECO:0000256" key="5">
    <source>
        <dbReference type="ARBA" id="ARBA00022553"/>
    </source>
</evidence>
<dbReference type="InterPro" id="IPR003594">
    <property type="entry name" value="HATPase_dom"/>
</dbReference>
<dbReference type="InterPro" id="IPR004358">
    <property type="entry name" value="Sig_transdc_His_kin-like_C"/>
</dbReference>
<keyword evidence="6" id="KW-0808">Transferase</keyword>
<evidence type="ECO:0000256" key="8">
    <source>
        <dbReference type="ARBA" id="ARBA00022777"/>
    </source>
</evidence>
<keyword evidence="19" id="KW-1185">Reference proteome</keyword>
<dbReference type="InterPro" id="IPR054513">
    <property type="entry name" value="Dret_0059-like_sensor"/>
</dbReference>
<evidence type="ECO:0000256" key="12">
    <source>
        <dbReference type="PROSITE-ProRule" id="PRU00169"/>
    </source>
</evidence>
<feature type="transmembrane region" description="Helical" evidence="14">
    <location>
        <begin position="302"/>
        <end position="320"/>
    </location>
</feature>
<dbReference type="EC" id="2.7.13.3" evidence="3"/>
<evidence type="ECO:0000256" key="14">
    <source>
        <dbReference type="SAM" id="Phobius"/>
    </source>
</evidence>
<dbReference type="InterPro" id="IPR036890">
    <property type="entry name" value="HATPase_C_sf"/>
</dbReference>
<evidence type="ECO:0000256" key="9">
    <source>
        <dbReference type="ARBA" id="ARBA00022840"/>
    </source>
</evidence>
<keyword evidence="11 14" id="KW-0472">Membrane</keyword>
<dbReference type="Pfam" id="PF00072">
    <property type="entry name" value="Response_reg"/>
    <property type="match status" value="1"/>
</dbReference>
<dbReference type="Gene3D" id="3.40.50.2300">
    <property type="match status" value="1"/>
</dbReference>
<dbReference type="CDD" id="cd16922">
    <property type="entry name" value="HATPase_EvgS-ArcB-TorS-like"/>
    <property type="match status" value="1"/>
</dbReference>
<dbReference type="Gene3D" id="1.10.287.130">
    <property type="match status" value="1"/>
</dbReference>
<dbReference type="GO" id="GO:0005524">
    <property type="term" value="F:ATP binding"/>
    <property type="evidence" value="ECO:0007669"/>
    <property type="project" value="UniProtKB-KW"/>
</dbReference>
<dbReference type="SMART" id="SM00387">
    <property type="entry name" value="HATPase_c"/>
    <property type="match status" value="1"/>
</dbReference>
<keyword evidence="14" id="KW-0812">Transmembrane</keyword>
<dbReference type="SUPFAM" id="SSF55874">
    <property type="entry name" value="ATPase domain of HSP90 chaperone/DNA topoisomerase II/histidine kinase"/>
    <property type="match status" value="1"/>
</dbReference>
<dbReference type="PROSITE" id="PS50112">
    <property type="entry name" value="PAS"/>
    <property type="match status" value="1"/>
</dbReference>
<feature type="coiled-coil region" evidence="13">
    <location>
        <begin position="456"/>
        <end position="508"/>
    </location>
</feature>
<feature type="domain" description="Response regulatory" evidence="16">
    <location>
        <begin position="759"/>
        <end position="874"/>
    </location>
</feature>
<dbReference type="InterPro" id="IPR000014">
    <property type="entry name" value="PAS"/>
</dbReference>
<comment type="catalytic activity">
    <reaction evidence="1">
        <text>ATP + protein L-histidine = ADP + protein N-phospho-L-histidine.</text>
        <dbReference type="EC" id="2.7.13.3"/>
    </reaction>
</comment>
<dbReference type="FunFam" id="3.30.565.10:FF:000023">
    <property type="entry name" value="PAS domain-containing sensor histidine kinase"/>
    <property type="match status" value="1"/>
</dbReference>
<dbReference type="SUPFAM" id="SSF47384">
    <property type="entry name" value="Homodimeric domain of signal transducing histidine kinase"/>
    <property type="match status" value="1"/>
</dbReference>
<feature type="transmembrane region" description="Helical" evidence="14">
    <location>
        <begin position="17"/>
        <end position="35"/>
    </location>
</feature>
<gene>
    <name evidence="18" type="ORF">DWB61_06440</name>
</gene>
<evidence type="ECO:0000259" key="15">
    <source>
        <dbReference type="PROSITE" id="PS50109"/>
    </source>
</evidence>
<evidence type="ECO:0000256" key="7">
    <source>
        <dbReference type="ARBA" id="ARBA00022741"/>
    </source>
</evidence>
<evidence type="ECO:0000256" key="1">
    <source>
        <dbReference type="ARBA" id="ARBA00000085"/>
    </source>
</evidence>
<dbReference type="CDD" id="cd17546">
    <property type="entry name" value="REC_hyHK_CKI1_RcsC-like"/>
    <property type="match status" value="1"/>
</dbReference>
<keyword evidence="5 12" id="KW-0597">Phosphoprotein</keyword>
<feature type="modified residue" description="4-aspartylphosphate" evidence="12">
    <location>
        <position position="809"/>
    </location>
</feature>
<evidence type="ECO:0000256" key="11">
    <source>
        <dbReference type="ARBA" id="ARBA00023136"/>
    </source>
</evidence>
<dbReference type="PROSITE" id="PS50109">
    <property type="entry name" value="HIS_KIN"/>
    <property type="match status" value="1"/>
</dbReference>
<feature type="transmembrane region" description="Helical" evidence="14">
    <location>
        <begin position="172"/>
        <end position="190"/>
    </location>
</feature>
<dbReference type="EMBL" id="QQWG01000004">
    <property type="protein sequence ID" value="RRG23068.1"/>
    <property type="molecule type" value="Genomic_DNA"/>
</dbReference>
<keyword evidence="4" id="KW-1003">Cell membrane</keyword>
<dbReference type="PRINTS" id="PR00344">
    <property type="entry name" value="BCTRLSENSOR"/>
</dbReference>
<dbReference type="PANTHER" id="PTHR45339">
    <property type="entry name" value="HYBRID SIGNAL TRANSDUCTION HISTIDINE KINASE J"/>
    <property type="match status" value="1"/>
</dbReference>
<dbReference type="Gene3D" id="3.30.565.10">
    <property type="entry name" value="Histidine kinase-like ATPase, C-terminal domain"/>
    <property type="match status" value="1"/>
</dbReference>
<evidence type="ECO:0000313" key="19">
    <source>
        <dbReference type="Proteomes" id="UP000285794"/>
    </source>
</evidence>
<dbReference type="SUPFAM" id="SSF55785">
    <property type="entry name" value="PYP-like sensor domain (PAS domain)"/>
    <property type="match status" value="1"/>
</dbReference>
<evidence type="ECO:0000256" key="2">
    <source>
        <dbReference type="ARBA" id="ARBA00004236"/>
    </source>
</evidence>
<feature type="domain" description="Histidine kinase" evidence="15">
    <location>
        <begin position="518"/>
        <end position="736"/>
    </location>
</feature>
<evidence type="ECO:0000259" key="16">
    <source>
        <dbReference type="PROSITE" id="PS50110"/>
    </source>
</evidence>
<evidence type="ECO:0000256" key="13">
    <source>
        <dbReference type="SAM" id="Coils"/>
    </source>
</evidence>
<evidence type="ECO:0000313" key="18">
    <source>
        <dbReference type="EMBL" id="RRG23068.1"/>
    </source>
</evidence>
<dbReference type="InterPro" id="IPR001789">
    <property type="entry name" value="Sig_transdc_resp-reg_receiver"/>
</dbReference>